<feature type="binding site" evidence="3">
    <location>
        <position position="272"/>
    </location>
    <ligand>
        <name>NAD(+)</name>
        <dbReference type="ChEBI" id="CHEBI:57540"/>
    </ligand>
</feature>
<feature type="binding site" evidence="3">
    <location>
        <begin position="254"/>
        <end position="256"/>
    </location>
    <ligand>
        <name>NAD(+)</name>
        <dbReference type="ChEBI" id="CHEBI:57540"/>
    </ligand>
</feature>
<dbReference type="AlphaFoldDB" id="A0A1X7VWF8"/>
<feature type="region of interest" description="Disordered" evidence="5">
    <location>
        <begin position="1"/>
        <end position="22"/>
    </location>
</feature>
<evidence type="ECO:0000256" key="5">
    <source>
        <dbReference type="SAM" id="MobiDB-lite"/>
    </source>
</evidence>
<dbReference type="InterPro" id="IPR050134">
    <property type="entry name" value="NAD-dep_sirtuin_deacylases"/>
</dbReference>
<feature type="domain" description="Deacetylase sirtuin-type" evidence="6">
    <location>
        <begin position="14"/>
        <end position="286"/>
    </location>
</feature>
<reference evidence="8" key="1">
    <citation type="journal article" date="2010" name="Nature">
        <title>The Amphimedon queenslandica genome and the evolution of animal complexity.</title>
        <authorList>
            <person name="Srivastava M."/>
            <person name="Simakov O."/>
            <person name="Chapman J."/>
            <person name="Fahey B."/>
            <person name="Gauthier M.E."/>
            <person name="Mitros T."/>
            <person name="Richards G.S."/>
            <person name="Conaco C."/>
            <person name="Dacre M."/>
            <person name="Hellsten U."/>
            <person name="Larroux C."/>
            <person name="Putnam N.H."/>
            <person name="Stanke M."/>
            <person name="Adamska M."/>
            <person name="Darling A."/>
            <person name="Degnan S.M."/>
            <person name="Oakley T.H."/>
            <person name="Plachetzki D.C."/>
            <person name="Zhai Y."/>
            <person name="Adamski M."/>
            <person name="Calcino A."/>
            <person name="Cummins S.F."/>
            <person name="Goodstein D.M."/>
            <person name="Harris C."/>
            <person name="Jackson D.J."/>
            <person name="Leys S.P."/>
            <person name="Shu S."/>
            <person name="Woodcroft B.J."/>
            <person name="Vervoort M."/>
            <person name="Kosik K.S."/>
            <person name="Manning G."/>
            <person name="Degnan B.M."/>
            <person name="Rokhsar D.S."/>
        </authorList>
    </citation>
    <scope>NUCLEOTIDE SEQUENCE [LARGE SCALE GENOMIC DNA]</scope>
</reference>
<evidence type="ECO:0000313" key="8">
    <source>
        <dbReference type="Proteomes" id="UP000007879"/>
    </source>
</evidence>
<dbReference type="STRING" id="400682.A0A1X7VWF8"/>
<dbReference type="GO" id="GO:0017136">
    <property type="term" value="F:histone deacetylase activity, NAD-dependent"/>
    <property type="evidence" value="ECO:0007669"/>
    <property type="project" value="TreeGrafter"/>
</dbReference>
<reference evidence="7" key="2">
    <citation type="submission" date="2017-05" db="UniProtKB">
        <authorList>
            <consortium name="EnsemblMetazoa"/>
        </authorList>
    </citation>
    <scope>IDENTIFICATION</scope>
</reference>
<evidence type="ECO:0000313" key="7">
    <source>
        <dbReference type="EnsemblMetazoa" id="Aqu2.1.44195_001"/>
    </source>
</evidence>
<feature type="binding site" evidence="3">
    <location>
        <position position="86"/>
    </location>
    <ligand>
        <name>substrate</name>
    </ligand>
</feature>
<comment type="cofactor">
    <cofactor evidence="3">
        <name>Zn(2+)</name>
        <dbReference type="ChEBI" id="CHEBI:29105"/>
    </cofactor>
    <text evidence="3">Binds 1 zinc ion per subunit.</text>
</comment>
<keyword evidence="3 4" id="KW-0862">Zinc</keyword>
<feature type="binding site" evidence="3 4">
    <location>
        <position position="147"/>
    </location>
    <ligand>
        <name>Zn(2+)</name>
        <dbReference type="ChEBI" id="CHEBI:29105"/>
    </ligand>
</feature>
<name>A0A1X7VWF8_AMPQE</name>
<protein>
    <recommendedName>
        <fullName evidence="3">NAD-dependent protein deacylase</fullName>
        <ecNumber evidence="3">2.3.1.-</ecNumber>
    </recommendedName>
    <alternativeName>
        <fullName evidence="3">Regulatory protein SIR2 homolog 5</fullName>
    </alternativeName>
</protein>
<comment type="subcellular location">
    <subcellularLocation>
        <location evidence="3">Mitochondrion</location>
    </subcellularLocation>
</comment>
<comment type="catalytic activity">
    <reaction evidence="3">
        <text>N(6)-succinyl-L-lysyl-[protein] + NAD(+) + H2O = 2''-O-succinyl-ADP-D-ribose + nicotinamide + L-lysyl-[protein]</text>
        <dbReference type="Rhea" id="RHEA:47668"/>
        <dbReference type="Rhea" id="RHEA-COMP:9752"/>
        <dbReference type="Rhea" id="RHEA-COMP:11877"/>
        <dbReference type="ChEBI" id="CHEBI:15377"/>
        <dbReference type="ChEBI" id="CHEBI:17154"/>
        <dbReference type="ChEBI" id="CHEBI:29969"/>
        <dbReference type="ChEBI" id="CHEBI:57540"/>
        <dbReference type="ChEBI" id="CHEBI:87830"/>
        <dbReference type="ChEBI" id="CHEBI:87832"/>
    </reaction>
</comment>
<evidence type="ECO:0000256" key="3">
    <source>
        <dbReference type="HAMAP-Rule" id="MF_03160"/>
    </source>
</evidence>
<dbReference type="PROSITE" id="PS50305">
    <property type="entry name" value="SIRTUIN"/>
    <property type="match status" value="1"/>
</dbReference>
<dbReference type="FunCoup" id="A0A1X7VWF8">
    <property type="interactions" value="21"/>
</dbReference>
<dbReference type="SUPFAM" id="SSF52467">
    <property type="entry name" value="DHS-like NAD/FAD-binding domain"/>
    <property type="match status" value="1"/>
</dbReference>
<dbReference type="GO" id="GO:0036054">
    <property type="term" value="F:protein-malonyllysine demalonylase activity"/>
    <property type="evidence" value="ECO:0007669"/>
    <property type="project" value="UniProtKB-UniRule"/>
</dbReference>
<keyword evidence="1 3" id="KW-0808">Transferase</keyword>
<keyword evidence="3 4" id="KW-0479">Metal-binding</keyword>
<evidence type="ECO:0000256" key="4">
    <source>
        <dbReference type="PROSITE-ProRule" id="PRU00236"/>
    </source>
</evidence>
<feature type="binding site" evidence="3 4">
    <location>
        <position position="188"/>
    </location>
    <ligand>
        <name>Zn(2+)</name>
        <dbReference type="ChEBI" id="CHEBI:29105"/>
    </ligand>
</feature>
<dbReference type="InterPro" id="IPR026590">
    <property type="entry name" value="Ssirtuin_cat_dom"/>
</dbReference>
<dbReference type="InterPro" id="IPR026591">
    <property type="entry name" value="Sirtuin_cat_small_dom_sf"/>
</dbReference>
<feature type="binding site" evidence="3">
    <location>
        <begin position="121"/>
        <end position="124"/>
    </location>
    <ligand>
        <name>NAD(+)</name>
        <dbReference type="ChEBI" id="CHEBI:57540"/>
    </ligand>
</feature>
<comment type="similarity">
    <text evidence="3">Belongs to the sirtuin family. Class III subfamily.</text>
</comment>
<dbReference type="OMA" id="LIHMHGE"/>
<dbReference type="CDD" id="cd01412">
    <property type="entry name" value="SIRT5_Af1_CobB"/>
    <property type="match status" value="1"/>
</dbReference>
<feature type="compositionally biased region" description="Low complexity" evidence="5">
    <location>
        <begin position="11"/>
        <end position="22"/>
    </location>
</feature>
<feature type="binding site" evidence="3">
    <location>
        <begin position="39"/>
        <end position="58"/>
    </location>
    <ligand>
        <name>NAD(+)</name>
        <dbReference type="ChEBI" id="CHEBI:57540"/>
    </ligand>
</feature>
<comment type="catalytic activity">
    <reaction evidence="3">
        <text>N(6)-malonyl-L-lysyl-[protein] + NAD(+) + H2O = 2''-O-malonyl-ADP-D-ribose + nicotinamide + L-lysyl-[protein]</text>
        <dbReference type="Rhea" id="RHEA:47672"/>
        <dbReference type="Rhea" id="RHEA-COMP:9752"/>
        <dbReference type="Rhea" id="RHEA-COMP:11878"/>
        <dbReference type="ChEBI" id="CHEBI:15377"/>
        <dbReference type="ChEBI" id="CHEBI:17154"/>
        <dbReference type="ChEBI" id="CHEBI:29969"/>
        <dbReference type="ChEBI" id="CHEBI:57540"/>
        <dbReference type="ChEBI" id="CHEBI:87831"/>
        <dbReference type="ChEBI" id="CHEBI:87833"/>
    </reaction>
</comment>
<evidence type="ECO:0000256" key="2">
    <source>
        <dbReference type="ARBA" id="ARBA00023027"/>
    </source>
</evidence>
<dbReference type="InterPro" id="IPR003000">
    <property type="entry name" value="Sirtuin"/>
</dbReference>
<dbReference type="GO" id="GO:0005739">
    <property type="term" value="C:mitochondrion"/>
    <property type="evidence" value="ECO:0007669"/>
    <property type="project" value="UniProtKB-SubCell"/>
</dbReference>
<feature type="binding site" evidence="3">
    <location>
        <position position="83"/>
    </location>
    <ligand>
        <name>substrate</name>
    </ligand>
</feature>
<sequence>MAAIKEKDQSQQDSSGPSSDMSSFRSIFAGAKHIVVLSGAGISAESGVPTFRGAGGYWRTFQAQQLATPEAFADNPSLVWEFYSYRREVMHSKQPNPAHKAIAELEKRLQPQGRKVTVITQNIDRLHHRAGSEDVIELHGSLFHTRCTKCGDVRENKDSPIVPALKDKGTPNPDTEDARIPINELPQCELCGSLLRPHVIWFGEPLDEAVLDRTYKEMDKCDLCLLVGTSSVVYPAAGFAPLLATRGVPVAEFNLEKTPVTGALKFHFKGKCGETLPTAIAKHQSEDSQ</sequence>
<dbReference type="EC" id="2.3.1.-" evidence="3"/>
<gene>
    <name evidence="7" type="primary">100637022</name>
</gene>
<dbReference type="GO" id="GO:0005634">
    <property type="term" value="C:nucleus"/>
    <property type="evidence" value="ECO:0007669"/>
    <property type="project" value="TreeGrafter"/>
</dbReference>
<dbReference type="Pfam" id="PF02146">
    <property type="entry name" value="SIR2"/>
    <property type="match status" value="1"/>
</dbReference>
<dbReference type="OrthoDB" id="424302at2759"/>
<dbReference type="EnsemblMetazoa" id="Aqu2.1.44195_001">
    <property type="protein sequence ID" value="Aqu2.1.44195_001"/>
    <property type="gene ID" value="Aqu2.1.44195"/>
</dbReference>
<feature type="binding site" evidence="3 4">
    <location>
        <position position="191"/>
    </location>
    <ligand>
        <name>Zn(2+)</name>
        <dbReference type="ChEBI" id="CHEBI:29105"/>
    </ligand>
</feature>
<dbReference type="GO" id="GO:0008270">
    <property type="term" value="F:zinc ion binding"/>
    <property type="evidence" value="ECO:0007669"/>
    <property type="project" value="UniProtKB-UniRule"/>
</dbReference>
<proteinExistence type="inferred from homology"/>
<dbReference type="Gene3D" id="3.40.50.1220">
    <property type="entry name" value="TPP-binding domain"/>
    <property type="match status" value="1"/>
</dbReference>
<dbReference type="PANTHER" id="PTHR11085:SF10">
    <property type="entry name" value="NAD-DEPENDENT PROTEIN DEACYLASE SIRTUIN-5, MITOCHONDRIAL-RELATED"/>
    <property type="match status" value="1"/>
</dbReference>
<dbReference type="GO" id="GO:0036055">
    <property type="term" value="F:protein-succinyllysine desuccinylase activity"/>
    <property type="evidence" value="ECO:0007669"/>
    <property type="project" value="UniProtKB-UniRule"/>
</dbReference>
<dbReference type="eggNOG" id="KOG2684">
    <property type="taxonomic scope" value="Eukaryota"/>
</dbReference>
<dbReference type="HAMAP" id="MF_01121">
    <property type="entry name" value="Sirtuin_ClassIII"/>
    <property type="match status" value="1"/>
</dbReference>
<accession>A0A1X7VWF8</accession>
<organism evidence="7">
    <name type="scientific">Amphimedon queenslandica</name>
    <name type="common">Sponge</name>
    <dbReference type="NCBI Taxonomy" id="400682"/>
    <lineage>
        <taxon>Eukaryota</taxon>
        <taxon>Metazoa</taxon>
        <taxon>Porifera</taxon>
        <taxon>Demospongiae</taxon>
        <taxon>Heteroscleromorpha</taxon>
        <taxon>Haplosclerida</taxon>
        <taxon>Niphatidae</taxon>
        <taxon>Amphimedon</taxon>
    </lineage>
</organism>
<feature type="active site" description="Proton acceptor" evidence="3 4">
    <location>
        <position position="139"/>
    </location>
</feature>
<dbReference type="PANTHER" id="PTHR11085">
    <property type="entry name" value="NAD-DEPENDENT PROTEIN DEACYLASE SIRTUIN-5, MITOCHONDRIAL-RELATED"/>
    <property type="match status" value="1"/>
</dbReference>
<dbReference type="InterPro" id="IPR027546">
    <property type="entry name" value="Sirtuin_class_III"/>
</dbReference>
<dbReference type="InParanoid" id="A0A1X7VWF8"/>
<keyword evidence="3" id="KW-0496">Mitochondrion</keyword>
<comment type="catalytic activity">
    <reaction evidence="3">
        <text>N(6)-glutaryl-L-lysyl-[protein] + NAD(+) + H2O = 2''-O-glutaryl-ADP-D-ribose + nicotinamide + L-lysyl-[protein]</text>
        <dbReference type="Rhea" id="RHEA:47664"/>
        <dbReference type="Rhea" id="RHEA-COMP:9752"/>
        <dbReference type="Rhea" id="RHEA-COMP:11875"/>
        <dbReference type="ChEBI" id="CHEBI:15377"/>
        <dbReference type="ChEBI" id="CHEBI:17154"/>
        <dbReference type="ChEBI" id="CHEBI:29969"/>
        <dbReference type="ChEBI" id="CHEBI:57540"/>
        <dbReference type="ChEBI" id="CHEBI:87828"/>
        <dbReference type="ChEBI" id="CHEBI:87829"/>
    </reaction>
</comment>
<comment type="function">
    <text evidence="3">NAD-dependent lysine demalonylase, desuccinylase and deglutarylase that specifically removes malonyl, succinyl and glutaryl groups on target proteins. Has weak NAD-dependent protein deacetylase activity; however this activity may not be physiologically relevant in vivo.</text>
</comment>
<dbReference type="NCBIfam" id="NF001753">
    <property type="entry name" value="PRK00481.1-3"/>
    <property type="match status" value="1"/>
</dbReference>
<dbReference type="GO" id="GO:0070403">
    <property type="term" value="F:NAD+ binding"/>
    <property type="evidence" value="ECO:0007669"/>
    <property type="project" value="UniProtKB-UniRule"/>
</dbReference>
<comment type="domain">
    <text evidence="3">In contrast to class I sirtuins, class III sirtuins have only weak deacetylase activity. Difference in substrate specificity is probably due to a larger hydrophobic pocket with 2 residues (Tyr-83 and Arg-86) that bind to malonylated and succinylated substrates and define the specificity.</text>
</comment>
<evidence type="ECO:0000256" key="1">
    <source>
        <dbReference type="ARBA" id="ARBA00022679"/>
    </source>
</evidence>
<dbReference type="Proteomes" id="UP000007879">
    <property type="component" value="Unassembled WGS sequence"/>
</dbReference>
<feature type="binding site" evidence="3">
    <location>
        <begin position="228"/>
        <end position="230"/>
    </location>
    <ligand>
        <name>NAD(+)</name>
        <dbReference type="ChEBI" id="CHEBI:57540"/>
    </ligand>
</feature>
<dbReference type="KEGG" id="aqu:100637022"/>
<feature type="binding site" evidence="3 4">
    <location>
        <position position="150"/>
    </location>
    <ligand>
        <name>Zn(2+)</name>
        <dbReference type="ChEBI" id="CHEBI:29105"/>
    </ligand>
</feature>
<evidence type="ECO:0000259" key="6">
    <source>
        <dbReference type="PROSITE" id="PS50305"/>
    </source>
</evidence>
<dbReference type="Gene3D" id="3.30.1600.10">
    <property type="entry name" value="SIR2/SIRT2 'Small Domain"/>
    <property type="match status" value="1"/>
</dbReference>
<dbReference type="EnsemblMetazoa" id="XM_003382410.3">
    <property type="protein sequence ID" value="XP_003382458.1"/>
    <property type="gene ID" value="LOC100637022"/>
</dbReference>
<keyword evidence="8" id="KW-1185">Reference proteome</keyword>
<dbReference type="InterPro" id="IPR029035">
    <property type="entry name" value="DHS-like_NAD/FAD-binding_dom"/>
</dbReference>
<keyword evidence="2 3" id="KW-0520">NAD</keyword>
<feature type="compositionally biased region" description="Basic and acidic residues" evidence="5">
    <location>
        <begin position="1"/>
        <end position="10"/>
    </location>
</feature>